<dbReference type="EMBL" id="CAJVPI010000369">
    <property type="protein sequence ID" value="CAG8526019.1"/>
    <property type="molecule type" value="Genomic_DNA"/>
</dbReference>
<gene>
    <name evidence="2" type="ORF">PBRASI_LOCUS3873</name>
</gene>
<comment type="caution">
    <text evidence="2">The sequence shown here is derived from an EMBL/GenBank/DDBJ whole genome shotgun (WGS) entry which is preliminary data.</text>
</comment>
<dbReference type="OrthoDB" id="10480808at2759"/>
<evidence type="ECO:0000313" key="2">
    <source>
        <dbReference type="EMBL" id="CAG8526019.1"/>
    </source>
</evidence>
<evidence type="ECO:0000313" key="3">
    <source>
        <dbReference type="Proteomes" id="UP000789739"/>
    </source>
</evidence>
<keyword evidence="3" id="KW-1185">Reference proteome</keyword>
<dbReference type="AlphaFoldDB" id="A0A9N9ABC7"/>
<accession>A0A9N9ABC7</accession>
<sequence length="452" mass="51518">MFCGINLPADLLSITRWYKPQRAAKDALTYLEDSAEAIAELVIAELRKSRICYQSSSGINHKAQYTVSDALVSGILDLTKRGDKIAERLPQDVREALTKHELNEVILPTEVEKMLDEFIASHNKRSCTNPVVIEDVEDTTSYIIISDDEVDDPENSDMEIESENEATQLPLLWDQSRSVPSERGLQEANSNVLKYFPVENNFVGEASSGKGKSVRFLLPVQENDVLSDRIENIFSKRLKLSHDSQGQHLTGTPDEQLMQTDLPSKQKRRRRRKTTENPSNLQAQPFHAPCEPNEQVSQNHAEGLCRQAEPMDVCEDNREKIKAKVGNKLRLAASESILRIQPPPIIDANINKLIQSNCDEMQAVRKSYFRLVVAHIAYQQYQTANEGRLSRMTVVFTEDMFKQITNYFRMEVGFVDYLYGLMRCEGEEKALQYLEQVIRDALKLVWDTTCDN</sequence>
<name>A0A9N9ABC7_9GLOM</name>
<protein>
    <submittedName>
        <fullName evidence="2">7934_t:CDS:1</fullName>
    </submittedName>
</protein>
<reference evidence="2" key="1">
    <citation type="submission" date="2021-06" db="EMBL/GenBank/DDBJ databases">
        <authorList>
            <person name="Kallberg Y."/>
            <person name="Tangrot J."/>
            <person name="Rosling A."/>
        </authorList>
    </citation>
    <scope>NUCLEOTIDE SEQUENCE</scope>
    <source>
        <strain evidence="2">BR232B</strain>
    </source>
</reference>
<dbReference type="Proteomes" id="UP000789739">
    <property type="component" value="Unassembled WGS sequence"/>
</dbReference>
<proteinExistence type="predicted"/>
<evidence type="ECO:0000256" key="1">
    <source>
        <dbReference type="SAM" id="MobiDB-lite"/>
    </source>
</evidence>
<feature type="region of interest" description="Disordered" evidence="1">
    <location>
        <begin position="242"/>
        <end position="294"/>
    </location>
</feature>
<organism evidence="2 3">
    <name type="scientific">Paraglomus brasilianum</name>
    <dbReference type="NCBI Taxonomy" id="144538"/>
    <lineage>
        <taxon>Eukaryota</taxon>
        <taxon>Fungi</taxon>
        <taxon>Fungi incertae sedis</taxon>
        <taxon>Mucoromycota</taxon>
        <taxon>Glomeromycotina</taxon>
        <taxon>Glomeromycetes</taxon>
        <taxon>Paraglomerales</taxon>
        <taxon>Paraglomeraceae</taxon>
        <taxon>Paraglomus</taxon>
    </lineage>
</organism>